<dbReference type="EMBL" id="OB798974">
    <property type="protein sequence ID" value="CAD7435094.1"/>
    <property type="molecule type" value="Genomic_DNA"/>
</dbReference>
<sequence>MLRRLTTSLPAMMTIMLENYKLTMVGTVRKNKSEVKDVIGTPADELLEPVHLGKDGVLCVLQSRTRSMWLDVLSVSHLSVENTNKLFAKGANEVIVLPPLFSRLHACVNFLYTGSLEMGGAHLLAKIHKYCISYLSSYYCIVRLINRSLMDPNLFTPLEGSNSRMGPTSYHTFTRLTIPSYLTTPTLQTPPLVAWTSLAMLFIPTLTSTTIFAPQRVDFYSPSRMGPSLQVLFLDQTPEYTCLRFKISELFQKSTPTI</sequence>
<evidence type="ECO:0000313" key="1">
    <source>
        <dbReference type="EMBL" id="CAD7435094.1"/>
    </source>
</evidence>
<name>A0A7R9HW94_9NEOP</name>
<organism evidence="1">
    <name type="scientific">Timema monikensis</name>
    <dbReference type="NCBI Taxonomy" id="170555"/>
    <lineage>
        <taxon>Eukaryota</taxon>
        <taxon>Metazoa</taxon>
        <taxon>Ecdysozoa</taxon>
        <taxon>Arthropoda</taxon>
        <taxon>Hexapoda</taxon>
        <taxon>Insecta</taxon>
        <taxon>Pterygota</taxon>
        <taxon>Neoptera</taxon>
        <taxon>Polyneoptera</taxon>
        <taxon>Phasmatodea</taxon>
        <taxon>Timematodea</taxon>
        <taxon>Timematoidea</taxon>
        <taxon>Timematidae</taxon>
        <taxon>Timema</taxon>
    </lineage>
</organism>
<protein>
    <submittedName>
        <fullName evidence="1">Uncharacterized protein</fullName>
    </submittedName>
</protein>
<accession>A0A7R9HW94</accession>
<reference evidence="1" key="1">
    <citation type="submission" date="2020-11" db="EMBL/GenBank/DDBJ databases">
        <authorList>
            <person name="Tran Van P."/>
        </authorList>
    </citation>
    <scope>NUCLEOTIDE SEQUENCE</scope>
</reference>
<dbReference type="AlphaFoldDB" id="A0A7R9HW94"/>
<gene>
    <name evidence="1" type="ORF">TMSB3V08_LOCUS11742</name>
</gene>
<proteinExistence type="predicted"/>